<reference evidence="2" key="1">
    <citation type="submission" date="2023-08" db="EMBL/GenBank/DDBJ databases">
        <title>Methanolobus mangrovi sp. nov. and Methanolobus sediminis sp. nov, two novel methylotrophic methanogens isolated from mangrove sediments in China.</title>
        <authorList>
            <person name="Zhou J."/>
        </authorList>
    </citation>
    <scope>NUCLEOTIDE SEQUENCE</scope>
    <source>
        <strain evidence="2">FTZ2</strain>
    </source>
</reference>
<dbReference type="KEGG" id="mmav:RE476_03535"/>
<dbReference type="PANTHER" id="PTHR33930">
    <property type="entry name" value="ALKYL HYDROPEROXIDE REDUCTASE AHPD"/>
    <property type="match status" value="1"/>
</dbReference>
<feature type="domain" description="Carboxymuconolactone decarboxylase-like" evidence="1">
    <location>
        <begin position="9"/>
        <end position="82"/>
    </location>
</feature>
<dbReference type="Pfam" id="PF02627">
    <property type="entry name" value="CMD"/>
    <property type="match status" value="1"/>
</dbReference>
<dbReference type="RefSeq" id="WP_309309022.1">
    <property type="nucleotide sequence ID" value="NZ_CP133594.1"/>
</dbReference>
<keyword evidence="3" id="KW-1185">Reference proteome</keyword>
<accession>A0AA51YJS6</accession>
<dbReference type="GeneID" id="84229182"/>
<gene>
    <name evidence="2" type="ORF">RE476_03535</name>
</gene>
<dbReference type="NCBIfam" id="TIGR00778">
    <property type="entry name" value="ahpD_dom"/>
    <property type="match status" value="1"/>
</dbReference>
<proteinExistence type="predicted"/>
<dbReference type="InterPro" id="IPR004675">
    <property type="entry name" value="AhpD_core"/>
</dbReference>
<dbReference type="AlphaFoldDB" id="A0AA51YJS6"/>
<dbReference type="SUPFAM" id="SSF69118">
    <property type="entry name" value="AhpD-like"/>
    <property type="match status" value="1"/>
</dbReference>
<evidence type="ECO:0000313" key="2">
    <source>
        <dbReference type="EMBL" id="WMW22908.1"/>
    </source>
</evidence>
<sequence>MTYLNERLPETAEAFGKMRESIFKDAALNTKTKELMAIACSVLLRCEKCTAIHSQRAKDNGATEDEIAEALSVSMFIAAGSQLHWTDVYERIL</sequence>
<evidence type="ECO:0000313" key="3">
    <source>
        <dbReference type="Proteomes" id="UP001183006"/>
    </source>
</evidence>
<dbReference type="Proteomes" id="UP001183006">
    <property type="component" value="Chromosome"/>
</dbReference>
<dbReference type="Gene3D" id="1.20.1290.10">
    <property type="entry name" value="AhpD-like"/>
    <property type="match status" value="1"/>
</dbReference>
<dbReference type="PANTHER" id="PTHR33930:SF8">
    <property type="entry name" value="4-CARBOXYMUCONOLACTONE DECARBOXYLASE"/>
    <property type="match status" value="1"/>
</dbReference>
<dbReference type="InterPro" id="IPR003779">
    <property type="entry name" value="CMD-like"/>
</dbReference>
<dbReference type="GO" id="GO:0051920">
    <property type="term" value="F:peroxiredoxin activity"/>
    <property type="evidence" value="ECO:0007669"/>
    <property type="project" value="InterPro"/>
</dbReference>
<dbReference type="InterPro" id="IPR029032">
    <property type="entry name" value="AhpD-like"/>
</dbReference>
<name>A0AA51YJS6_9EURY</name>
<protein>
    <submittedName>
        <fullName evidence="2">Carboxymuconolactone decarboxylase family protein</fullName>
    </submittedName>
</protein>
<evidence type="ECO:0000259" key="1">
    <source>
        <dbReference type="Pfam" id="PF02627"/>
    </source>
</evidence>
<organism evidence="2 3">
    <name type="scientific">Methanolobus mangrovi</name>
    <dbReference type="NCBI Taxonomy" id="3072977"/>
    <lineage>
        <taxon>Archaea</taxon>
        <taxon>Methanobacteriati</taxon>
        <taxon>Methanobacteriota</taxon>
        <taxon>Stenosarchaea group</taxon>
        <taxon>Methanomicrobia</taxon>
        <taxon>Methanosarcinales</taxon>
        <taxon>Methanosarcinaceae</taxon>
        <taxon>Methanolobus</taxon>
    </lineage>
</organism>
<dbReference type="EMBL" id="CP133594">
    <property type="protein sequence ID" value="WMW22908.1"/>
    <property type="molecule type" value="Genomic_DNA"/>
</dbReference>